<comment type="caution">
    <text evidence="7">The sequence shown here is derived from an EMBL/GenBank/DDBJ whole genome shotgun (WGS) entry which is preliminary data.</text>
</comment>
<proteinExistence type="predicted"/>
<keyword evidence="8" id="KW-1185">Reference proteome</keyword>
<evidence type="ECO:0000313" key="8">
    <source>
        <dbReference type="Proteomes" id="UP001165685"/>
    </source>
</evidence>
<sequence length="117" mass="11999">MSGRDPGLQPERTLLSWQRTVIVLVAVALLYVRDPFQDGGDGGPGALLRVAVALLPVGTAAVAAVHVRRRWRATGHGAHGDASGRAPAPLARAWVRVLVSAVTAVLAVVVAVSALAG</sequence>
<comment type="subcellular location">
    <subcellularLocation>
        <location evidence="1">Endomembrane system</location>
        <topology evidence="1">Multi-pass membrane protein</topology>
    </subcellularLocation>
</comment>
<evidence type="ECO:0000256" key="4">
    <source>
        <dbReference type="ARBA" id="ARBA00023136"/>
    </source>
</evidence>
<accession>A0ABT4TMB4</accession>
<evidence type="ECO:0000259" key="6">
    <source>
        <dbReference type="Pfam" id="PF02656"/>
    </source>
</evidence>
<dbReference type="InterPro" id="IPR003807">
    <property type="entry name" value="DUF202"/>
</dbReference>
<name>A0ABT4TMB4_9ACTN</name>
<keyword evidence="4 5" id="KW-0472">Membrane</keyword>
<dbReference type="Pfam" id="PF02656">
    <property type="entry name" value="DUF202"/>
    <property type="match status" value="1"/>
</dbReference>
<feature type="transmembrane region" description="Helical" evidence="5">
    <location>
        <begin position="12"/>
        <end position="32"/>
    </location>
</feature>
<feature type="transmembrane region" description="Helical" evidence="5">
    <location>
        <begin position="93"/>
        <end position="116"/>
    </location>
</feature>
<dbReference type="RefSeq" id="WP_270678447.1">
    <property type="nucleotide sequence ID" value="NZ_JAQFWP010000025.1"/>
</dbReference>
<evidence type="ECO:0000313" key="7">
    <source>
        <dbReference type="EMBL" id="MDA2805800.1"/>
    </source>
</evidence>
<feature type="transmembrane region" description="Helical" evidence="5">
    <location>
        <begin position="47"/>
        <end position="67"/>
    </location>
</feature>
<protein>
    <submittedName>
        <fullName evidence="7">DUF202 domain-containing protein</fullName>
    </submittedName>
</protein>
<evidence type="ECO:0000256" key="3">
    <source>
        <dbReference type="ARBA" id="ARBA00022989"/>
    </source>
</evidence>
<reference evidence="7" key="1">
    <citation type="submission" date="2023-01" db="EMBL/GenBank/DDBJ databases">
        <title>Draft genome sequence of Nocardiopsis sp. LSu2-4 isolated from halophytes.</title>
        <authorList>
            <person name="Duangmal K."/>
            <person name="Chantavorakit T."/>
        </authorList>
    </citation>
    <scope>NUCLEOTIDE SEQUENCE</scope>
    <source>
        <strain evidence="7">LSu2-4</strain>
    </source>
</reference>
<evidence type="ECO:0000256" key="5">
    <source>
        <dbReference type="SAM" id="Phobius"/>
    </source>
</evidence>
<dbReference type="EMBL" id="JAQFWP010000025">
    <property type="protein sequence ID" value="MDA2805800.1"/>
    <property type="molecule type" value="Genomic_DNA"/>
</dbReference>
<organism evidence="7 8">
    <name type="scientific">Nocardiopsis suaedae</name>
    <dbReference type="NCBI Taxonomy" id="3018444"/>
    <lineage>
        <taxon>Bacteria</taxon>
        <taxon>Bacillati</taxon>
        <taxon>Actinomycetota</taxon>
        <taxon>Actinomycetes</taxon>
        <taxon>Streptosporangiales</taxon>
        <taxon>Nocardiopsidaceae</taxon>
        <taxon>Nocardiopsis</taxon>
    </lineage>
</organism>
<evidence type="ECO:0000256" key="2">
    <source>
        <dbReference type="ARBA" id="ARBA00022692"/>
    </source>
</evidence>
<feature type="domain" description="DUF202" evidence="6">
    <location>
        <begin position="5"/>
        <end position="74"/>
    </location>
</feature>
<dbReference type="Proteomes" id="UP001165685">
    <property type="component" value="Unassembled WGS sequence"/>
</dbReference>
<keyword evidence="3 5" id="KW-1133">Transmembrane helix</keyword>
<gene>
    <name evidence="7" type="ORF">O4U47_14890</name>
</gene>
<keyword evidence="2 5" id="KW-0812">Transmembrane</keyword>
<evidence type="ECO:0000256" key="1">
    <source>
        <dbReference type="ARBA" id="ARBA00004127"/>
    </source>
</evidence>